<reference evidence="1 2" key="1">
    <citation type="submission" date="2020-02" db="EMBL/GenBank/DDBJ databases">
        <authorList>
            <person name="Ferguson B K."/>
        </authorList>
    </citation>
    <scope>NUCLEOTIDE SEQUENCE [LARGE SCALE GENOMIC DNA]</scope>
</reference>
<protein>
    <submittedName>
        <fullName evidence="1">Uncharacterized protein</fullName>
    </submittedName>
</protein>
<feature type="non-terminal residue" evidence="1">
    <location>
        <position position="1"/>
    </location>
</feature>
<organism evidence="1 2">
    <name type="scientific">Nesidiocoris tenuis</name>
    <dbReference type="NCBI Taxonomy" id="355587"/>
    <lineage>
        <taxon>Eukaryota</taxon>
        <taxon>Metazoa</taxon>
        <taxon>Ecdysozoa</taxon>
        <taxon>Arthropoda</taxon>
        <taxon>Hexapoda</taxon>
        <taxon>Insecta</taxon>
        <taxon>Pterygota</taxon>
        <taxon>Neoptera</taxon>
        <taxon>Paraneoptera</taxon>
        <taxon>Hemiptera</taxon>
        <taxon>Heteroptera</taxon>
        <taxon>Panheteroptera</taxon>
        <taxon>Cimicomorpha</taxon>
        <taxon>Miridae</taxon>
        <taxon>Dicyphina</taxon>
        <taxon>Nesidiocoris</taxon>
    </lineage>
</organism>
<gene>
    <name evidence="1" type="ORF">NTEN_LOCUS17810</name>
</gene>
<evidence type="ECO:0000313" key="1">
    <source>
        <dbReference type="EMBL" id="CAB0013199.1"/>
    </source>
</evidence>
<proteinExistence type="predicted"/>
<dbReference type="Proteomes" id="UP000479000">
    <property type="component" value="Unassembled WGS sequence"/>
</dbReference>
<evidence type="ECO:0000313" key="2">
    <source>
        <dbReference type="Proteomes" id="UP000479000"/>
    </source>
</evidence>
<keyword evidence="2" id="KW-1185">Reference proteome</keyword>
<accession>A0A6H5H9K7</accession>
<dbReference type="EMBL" id="CADCXU010026228">
    <property type="protein sequence ID" value="CAB0013199.1"/>
    <property type="molecule type" value="Genomic_DNA"/>
</dbReference>
<name>A0A6H5H9K7_9HEMI</name>
<dbReference type="AlphaFoldDB" id="A0A6H5H9K7"/>
<sequence length="61" mass="7287">PLGPSNHEEIYPRVWDKSPRDCFNDQYATSAPCEWFVQWTPLFATMRSHLRHRKLNVNNTK</sequence>